<gene>
    <name evidence="2" type="ordered locus">TON_1619</name>
</gene>
<keyword evidence="3" id="KW-1185">Reference proteome</keyword>
<dbReference type="Gene3D" id="3.20.20.70">
    <property type="entry name" value="Aldolase class I"/>
    <property type="match status" value="1"/>
</dbReference>
<organism evidence="2 3">
    <name type="scientific">Thermococcus onnurineus (strain NA1)</name>
    <dbReference type="NCBI Taxonomy" id="523850"/>
    <lineage>
        <taxon>Archaea</taxon>
        <taxon>Methanobacteriati</taxon>
        <taxon>Methanobacteriota</taxon>
        <taxon>Thermococci</taxon>
        <taxon>Thermococcales</taxon>
        <taxon>Thermococcaceae</taxon>
        <taxon>Thermococcus</taxon>
    </lineage>
</organism>
<protein>
    <recommendedName>
        <fullName evidence="1">4Fe4S-binding SPASM domain-containing protein</fullName>
    </recommendedName>
</protein>
<dbReference type="Proteomes" id="UP000002727">
    <property type="component" value="Chromosome"/>
</dbReference>
<dbReference type="InterPro" id="IPR050377">
    <property type="entry name" value="Radical_SAM_PqqE_MftC-like"/>
</dbReference>
<dbReference type="PATRIC" id="fig|523850.10.peg.1633"/>
<dbReference type="eggNOG" id="arCOG05729">
    <property type="taxonomic scope" value="Archaea"/>
</dbReference>
<dbReference type="OrthoDB" id="30736at2157"/>
<reference evidence="2 3" key="1">
    <citation type="journal article" date="2008" name="J. Bacteriol.">
        <title>The complete genome sequence of Thermococcus onnurineus NA1 reveals a mixed heterotrophic and carboxydotrophic metabolism.</title>
        <authorList>
            <person name="Lee H.S."/>
            <person name="Kang S.G."/>
            <person name="Bae S.S."/>
            <person name="Lim J.K."/>
            <person name="Cho Y."/>
            <person name="Kim Y.J."/>
            <person name="Jeon J.H."/>
            <person name="Cha S.S."/>
            <person name="Kwon K.K."/>
            <person name="Kim H.T."/>
            <person name="Park C.J."/>
            <person name="Lee H.W."/>
            <person name="Kim S.I."/>
            <person name="Chun J."/>
            <person name="Colwell R.R."/>
            <person name="Kim S.J."/>
            <person name="Lee J.H."/>
        </authorList>
    </citation>
    <scope>NUCLEOTIDE SEQUENCE [LARGE SCALE GENOMIC DNA]</scope>
    <source>
        <strain evidence="2 3">NA1</strain>
    </source>
</reference>
<dbReference type="EMBL" id="CP000855">
    <property type="protein sequence ID" value="ACJ17109.1"/>
    <property type="molecule type" value="Genomic_DNA"/>
</dbReference>
<evidence type="ECO:0000313" key="3">
    <source>
        <dbReference type="Proteomes" id="UP000002727"/>
    </source>
</evidence>
<dbReference type="PANTHER" id="PTHR11228">
    <property type="entry name" value="RADICAL SAM DOMAIN PROTEIN"/>
    <property type="match status" value="1"/>
</dbReference>
<name>B6YUC4_THEON</name>
<feature type="domain" description="4Fe4S-binding SPASM" evidence="1">
    <location>
        <begin position="225"/>
        <end position="281"/>
    </location>
</feature>
<evidence type="ECO:0000313" key="2">
    <source>
        <dbReference type="EMBL" id="ACJ17109.1"/>
    </source>
</evidence>
<dbReference type="InterPro" id="IPR023885">
    <property type="entry name" value="4Fe4S-binding_SPASM_dom"/>
</dbReference>
<dbReference type="PANTHER" id="PTHR11228:SF34">
    <property type="entry name" value="TUNGSTEN-CONTAINING ALDEHYDE FERREDOXIN OXIDOREDUCTASE COFACTOR MODIFYING PROTEIN"/>
    <property type="match status" value="1"/>
</dbReference>
<dbReference type="KEGG" id="ton:TON_1619"/>
<sequence>MEKVVYSVANSVDVGTSTNIVSVGKPPWSSQSHSGELERLIIQLGAGSGRFSEITGIPRSIGCIGNNSFLLRREPLSPERVREIIKDFMDIGGKELWLTNYDRIEYLTSIAAYAVEIGVPEVYAVVKLEDLESVHPVEGVRFIAELEYSKENIQKLGAQDWLHGALVMATAKQYDELKGLKISFRGEIYVDILYPGSARKLDFNVIEMKRVLNQSAETYHDCLAGTLAITAEGYALPCPLLRNYIVADVKEVGLRKALRKKRLKEFWKMTKDKIEACSTCPFKYICHDCRALEYQATGEIKGIEYCLINR</sequence>
<evidence type="ECO:0000259" key="1">
    <source>
        <dbReference type="Pfam" id="PF13186"/>
    </source>
</evidence>
<dbReference type="InterPro" id="IPR058240">
    <property type="entry name" value="rSAM_sf"/>
</dbReference>
<dbReference type="InterPro" id="IPR013785">
    <property type="entry name" value="Aldolase_TIM"/>
</dbReference>
<dbReference type="AlphaFoldDB" id="B6YUC4"/>
<dbReference type="SUPFAM" id="SSF102114">
    <property type="entry name" value="Radical SAM enzymes"/>
    <property type="match status" value="1"/>
</dbReference>
<dbReference type="STRING" id="523850.TON_1619"/>
<dbReference type="GeneID" id="7018658"/>
<dbReference type="RefSeq" id="WP_012572581.1">
    <property type="nucleotide sequence ID" value="NC_011529.1"/>
</dbReference>
<dbReference type="NCBIfam" id="TIGR04085">
    <property type="entry name" value="rSAM_more_4Fe4S"/>
    <property type="match status" value="1"/>
</dbReference>
<dbReference type="HOGENOM" id="CLU_902006_0_0_2"/>
<accession>B6YUC4</accession>
<proteinExistence type="predicted"/>
<dbReference type="Pfam" id="PF13186">
    <property type="entry name" value="SPASM"/>
    <property type="match status" value="1"/>
</dbReference>